<name>A0A167WAR9_9HYPO</name>
<dbReference type="GO" id="GO:0005975">
    <property type="term" value="P:carbohydrate metabolic process"/>
    <property type="evidence" value="ECO:0007669"/>
    <property type="project" value="InterPro"/>
</dbReference>
<dbReference type="EC" id="3.2.1.14" evidence="2"/>
<dbReference type="SUPFAM" id="SSF51445">
    <property type="entry name" value="(Trans)glycosidases"/>
    <property type="match status" value="1"/>
</dbReference>
<dbReference type="InterPro" id="IPR001223">
    <property type="entry name" value="Glyco_hydro18_cat"/>
</dbReference>
<sequence length="292" mass="30401">MSRPPPLVNAVYYPSWRIYKDITPSSLPLDKISTVFYAFAIFSTNTPTPKSPSAPPAAASPPSPPPSATTRTSAPCCPSAADVAALSVLDVAGLAALVDHVNLMGYDLAGPWSAVAGHHAQLFAASSTVTGAADNRTVSCQTGLRYLLGRGLPPERILLGIPAYARVFYGARGPGDTFTNGESSGGCGGGGADEEANAPTEIDYRDVPADWKRRVHVDRTRVAAWLVVDDDDDDDNVGGHKFVSLDVPETVRAKAAFARSTGLGGLFFWTGAGDAVGDDSLVVAGFDGLHGQ</sequence>
<dbReference type="Gene3D" id="3.10.50.10">
    <property type="match status" value="1"/>
</dbReference>
<proteinExistence type="inferred from homology"/>
<protein>
    <recommendedName>
        <fullName evidence="2">chitinase</fullName>
        <ecNumber evidence="2">3.2.1.14</ecNumber>
    </recommendedName>
</protein>
<comment type="similarity">
    <text evidence="1">Belongs to the glycosyl hydrolase 18 family. Chitinase class V subfamily.</text>
</comment>
<accession>A0A167WAR9</accession>
<keyword evidence="6" id="KW-1185">Reference proteome</keyword>
<dbReference type="InterPro" id="IPR029070">
    <property type="entry name" value="Chitinase_insertion_sf"/>
</dbReference>
<dbReference type="GO" id="GO:0008843">
    <property type="term" value="F:endochitinase activity"/>
    <property type="evidence" value="ECO:0007669"/>
    <property type="project" value="UniProtKB-EC"/>
</dbReference>
<reference evidence="5 6" key="1">
    <citation type="journal article" date="2016" name="Genome Biol. Evol.">
        <title>Divergent and convergent evolution of fungal pathogenicity.</title>
        <authorList>
            <person name="Shang Y."/>
            <person name="Xiao G."/>
            <person name="Zheng P."/>
            <person name="Cen K."/>
            <person name="Zhan S."/>
            <person name="Wang C."/>
        </authorList>
    </citation>
    <scope>NUCLEOTIDE SEQUENCE [LARGE SCALE GENOMIC DNA]</scope>
    <source>
        <strain evidence="5 6">RCEF 264</strain>
    </source>
</reference>
<feature type="region of interest" description="Disordered" evidence="3">
    <location>
        <begin position="50"/>
        <end position="74"/>
    </location>
</feature>
<dbReference type="STRING" id="1081102.A0A167WAR9"/>
<evidence type="ECO:0000256" key="1">
    <source>
        <dbReference type="ARBA" id="ARBA00008682"/>
    </source>
</evidence>
<dbReference type="SMART" id="SM00636">
    <property type="entry name" value="Glyco_18"/>
    <property type="match status" value="1"/>
</dbReference>
<dbReference type="GO" id="GO:0005576">
    <property type="term" value="C:extracellular region"/>
    <property type="evidence" value="ECO:0007669"/>
    <property type="project" value="TreeGrafter"/>
</dbReference>
<dbReference type="AlphaFoldDB" id="A0A167WAR9"/>
<dbReference type="InterPro" id="IPR050314">
    <property type="entry name" value="Glycosyl_Hydrlase_18"/>
</dbReference>
<dbReference type="InterPro" id="IPR011583">
    <property type="entry name" value="Chitinase_II/V-like_cat"/>
</dbReference>
<dbReference type="Proteomes" id="UP000076874">
    <property type="component" value="Unassembled WGS sequence"/>
</dbReference>
<feature type="region of interest" description="Disordered" evidence="3">
    <location>
        <begin position="179"/>
        <end position="199"/>
    </location>
</feature>
<dbReference type="GO" id="GO:0008061">
    <property type="term" value="F:chitin binding"/>
    <property type="evidence" value="ECO:0007669"/>
    <property type="project" value="InterPro"/>
</dbReference>
<dbReference type="OrthoDB" id="76388at2759"/>
<organism evidence="5 6">
    <name type="scientific">Niveomyces insectorum RCEF 264</name>
    <dbReference type="NCBI Taxonomy" id="1081102"/>
    <lineage>
        <taxon>Eukaryota</taxon>
        <taxon>Fungi</taxon>
        <taxon>Dikarya</taxon>
        <taxon>Ascomycota</taxon>
        <taxon>Pezizomycotina</taxon>
        <taxon>Sordariomycetes</taxon>
        <taxon>Hypocreomycetidae</taxon>
        <taxon>Hypocreales</taxon>
        <taxon>Cordycipitaceae</taxon>
        <taxon>Niveomyces</taxon>
    </lineage>
</organism>
<evidence type="ECO:0000256" key="2">
    <source>
        <dbReference type="ARBA" id="ARBA00012729"/>
    </source>
</evidence>
<evidence type="ECO:0000259" key="4">
    <source>
        <dbReference type="PROSITE" id="PS51910"/>
    </source>
</evidence>
<dbReference type="PANTHER" id="PTHR11177">
    <property type="entry name" value="CHITINASE"/>
    <property type="match status" value="1"/>
</dbReference>
<feature type="compositionally biased region" description="Pro residues" evidence="3">
    <location>
        <begin position="50"/>
        <end position="67"/>
    </location>
</feature>
<dbReference type="EMBL" id="AZHD01000005">
    <property type="protein sequence ID" value="OAA63553.1"/>
    <property type="molecule type" value="Genomic_DNA"/>
</dbReference>
<evidence type="ECO:0000313" key="6">
    <source>
        <dbReference type="Proteomes" id="UP000076874"/>
    </source>
</evidence>
<keyword evidence="5" id="KW-0378">Hydrolase</keyword>
<evidence type="ECO:0000256" key="3">
    <source>
        <dbReference type="SAM" id="MobiDB-lite"/>
    </source>
</evidence>
<dbReference type="Gene3D" id="3.20.20.80">
    <property type="entry name" value="Glycosidases"/>
    <property type="match status" value="2"/>
</dbReference>
<dbReference type="InterPro" id="IPR017853">
    <property type="entry name" value="GH"/>
</dbReference>
<feature type="domain" description="GH18" evidence="4">
    <location>
        <begin position="1"/>
        <end position="292"/>
    </location>
</feature>
<dbReference type="GO" id="GO:0006032">
    <property type="term" value="P:chitin catabolic process"/>
    <property type="evidence" value="ECO:0007669"/>
    <property type="project" value="TreeGrafter"/>
</dbReference>
<comment type="caution">
    <text evidence="5">The sequence shown here is derived from an EMBL/GenBank/DDBJ whole genome shotgun (WGS) entry which is preliminary data.</text>
</comment>
<gene>
    <name evidence="5" type="ORF">SPI_03716</name>
</gene>
<dbReference type="PANTHER" id="PTHR11177:SF228">
    <property type="entry name" value="CHITINASE"/>
    <property type="match status" value="1"/>
</dbReference>
<dbReference type="PROSITE" id="PS51910">
    <property type="entry name" value="GH18_2"/>
    <property type="match status" value="1"/>
</dbReference>
<dbReference type="Pfam" id="PF00704">
    <property type="entry name" value="Glyco_hydro_18"/>
    <property type="match status" value="1"/>
</dbReference>
<evidence type="ECO:0000313" key="5">
    <source>
        <dbReference type="EMBL" id="OAA63553.1"/>
    </source>
</evidence>